<dbReference type="KEGG" id="cten:18245839"/>
<dbReference type="PANTHER" id="PTHR28006:SF1">
    <property type="entry name" value="MONOPOLIN COMPLEX SUBUNIT CSM1"/>
    <property type="match status" value="1"/>
</dbReference>
<dbReference type="Proteomes" id="UP000000707">
    <property type="component" value="Unassembled WGS sequence"/>
</dbReference>
<evidence type="ECO:0000313" key="3">
    <source>
        <dbReference type="EMBL" id="EGV63071.1"/>
    </source>
</evidence>
<dbReference type="InterPro" id="IPR040349">
    <property type="entry name" value="Csm1/Pcs1"/>
</dbReference>
<dbReference type="STRING" id="590646.G3B711"/>
<feature type="compositionally biased region" description="Basic and acidic residues" evidence="1">
    <location>
        <begin position="1"/>
        <end position="19"/>
    </location>
</feature>
<reference evidence="3 4" key="1">
    <citation type="journal article" date="2011" name="Proc. Natl. Acad. Sci. U.S.A.">
        <title>Comparative genomics of xylose-fermenting fungi for enhanced biofuel production.</title>
        <authorList>
            <person name="Wohlbach D.J."/>
            <person name="Kuo A."/>
            <person name="Sato T.K."/>
            <person name="Potts K.M."/>
            <person name="Salamov A.A."/>
            <person name="LaButti K.M."/>
            <person name="Sun H."/>
            <person name="Clum A."/>
            <person name="Pangilinan J.L."/>
            <person name="Lindquist E.A."/>
            <person name="Lucas S."/>
            <person name="Lapidus A."/>
            <person name="Jin M."/>
            <person name="Gunawan C."/>
            <person name="Balan V."/>
            <person name="Dale B.E."/>
            <person name="Jeffries T.W."/>
            <person name="Zinkel R."/>
            <person name="Barry K.W."/>
            <person name="Grigoriev I.V."/>
            <person name="Gasch A.P."/>
        </authorList>
    </citation>
    <scope>NUCLEOTIDE SEQUENCE [LARGE SCALE GENOMIC DNA]</scope>
    <source>
        <strain evidence="4">ATCC 10573 / BCRC 21748 / CBS 615 / JCM 9827 / NBRC 10315 / NRRL Y-1498 / VKM Y-70</strain>
    </source>
</reference>
<feature type="compositionally biased region" description="Low complexity" evidence="1">
    <location>
        <begin position="21"/>
        <end position="55"/>
    </location>
</feature>
<accession>G3B711</accession>
<dbReference type="AlphaFoldDB" id="G3B711"/>
<dbReference type="InterPro" id="IPR020981">
    <property type="entry name" value="Csm1/Pcs1_C"/>
</dbReference>
<dbReference type="GO" id="GO:0072686">
    <property type="term" value="C:mitotic spindle"/>
    <property type="evidence" value="ECO:0007669"/>
    <property type="project" value="TreeGrafter"/>
</dbReference>
<dbReference type="Pfam" id="PF12539">
    <property type="entry name" value="Csm1"/>
    <property type="match status" value="1"/>
</dbReference>
<dbReference type="HOGENOM" id="CLU_060768_0_0_1"/>
<dbReference type="CDD" id="cd23787">
    <property type="entry name" value="RWD_CSM1"/>
    <property type="match status" value="1"/>
</dbReference>
<dbReference type="eggNOG" id="ENOG502RZY3">
    <property type="taxonomic scope" value="Eukaryota"/>
</dbReference>
<name>G3B711_CANTC</name>
<dbReference type="GO" id="GO:0051315">
    <property type="term" value="P:attachment of mitotic spindle microtubules to kinetochore"/>
    <property type="evidence" value="ECO:0007669"/>
    <property type="project" value="TreeGrafter"/>
</dbReference>
<dbReference type="InterPro" id="IPR038608">
    <property type="entry name" value="Csm1/Pcs1_C_sf"/>
</dbReference>
<evidence type="ECO:0000313" key="4">
    <source>
        <dbReference type="Proteomes" id="UP000000707"/>
    </source>
</evidence>
<keyword evidence="4" id="KW-1185">Reference proteome</keyword>
<dbReference type="GO" id="GO:1990644">
    <property type="term" value="F:microtubule site clamp"/>
    <property type="evidence" value="ECO:0007669"/>
    <property type="project" value="TreeGrafter"/>
</dbReference>
<proteinExistence type="predicted"/>
<dbReference type="GO" id="GO:0033551">
    <property type="term" value="C:monopolin complex"/>
    <property type="evidence" value="ECO:0007669"/>
    <property type="project" value="InterPro"/>
</dbReference>
<protein>
    <recommendedName>
        <fullName evidence="2">Monopolin complex subunit Csm1/Pcs1 C-terminal domain-containing protein</fullName>
    </recommendedName>
</protein>
<dbReference type="GO" id="GO:0005730">
    <property type="term" value="C:nucleolus"/>
    <property type="evidence" value="ECO:0007669"/>
    <property type="project" value="TreeGrafter"/>
</dbReference>
<dbReference type="EMBL" id="GL996524">
    <property type="protein sequence ID" value="EGV63071.1"/>
    <property type="molecule type" value="Genomic_DNA"/>
</dbReference>
<dbReference type="Gene3D" id="3.90.1150.80">
    <property type="match status" value="1"/>
</dbReference>
<feature type="region of interest" description="Disordered" evidence="1">
    <location>
        <begin position="1"/>
        <end position="65"/>
    </location>
</feature>
<evidence type="ECO:0000259" key="2">
    <source>
        <dbReference type="Pfam" id="PF12539"/>
    </source>
</evidence>
<sequence>MVQTRGPDKKRASSRKELTSDPEPSSRPSSAASSTSIKAKTPTKPTNKVTKVSTPNGKTKGRSSPITAKKAITPGKTRVASSTAIRLDKITHQEIITAHDNGELIGLINHLTGTAQDEIFTTYKLKSKLKIEEDELAILKLQQEIKDKDALIAELQKGTVSDTTKPESNSSEDLFISPIRKRKNLNEEIINRDDITKELNTVGVILDMLQLLTGLKVMNHESDDHKFYFDLLQTSTVDRVDKLSMEYRLVIVKKFSSATEVNYIPSFLKIDNNDKDVLKKYLPDYFCDNLTFPYHTLSQFYSKMNKALNKIATR</sequence>
<feature type="domain" description="Monopolin complex subunit Csm1/Pcs1 C-terminal" evidence="2">
    <location>
        <begin position="204"/>
        <end position="294"/>
    </location>
</feature>
<evidence type="ECO:0000256" key="1">
    <source>
        <dbReference type="SAM" id="MobiDB-lite"/>
    </source>
</evidence>
<dbReference type="GO" id="GO:0034506">
    <property type="term" value="C:chromosome, centromeric core domain"/>
    <property type="evidence" value="ECO:0007669"/>
    <property type="project" value="TreeGrafter"/>
</dbReference>
<dbReference type="GeneID" id="18245839"/>
<organism evidence="4">
    <name type="scientific">Candida tenuis (strain ATCC 10573 / BCRC 21748 / CBS 615 / JCM 9827 / NBRC 10315 / NRRL Y-1498 / VKM Y-70)</name>
    <name type="common">Yeast</name>
    <name type="synonym">Yamadazyma tenuis</name>
    <dbReference type="NCBI Taxonomy" id="590646"/>
    <lineage>
        <taxon>Eukaryota</taxon>
        <taxon>Fungi</taxon>
        <taxon>Dikarya</taxon>
        <taxon>Ascomycota</taxon>
        <taxon>Saccharomycotina</taxon>
        <taxon>Pichiomycetes</taxon>
        <taxon>Debaryomycetaceae</taxon>
        <taxon>Yamadazyma</taxon>
    </lineage>
</organism>
<dbReference type="OrthoDB" id="2431049at2759"/>
<dbReference type="PANTHER" id="PTHR28006">
    <property type="entry name" value="MONOPOLIN COMPLEX SUBUNIT CSM1"/>
    <property type="match status" value="1"/>
</dbReference>
<dbReference type="GO" id="GO:0045144">
    <property type="term" value="P:meiotic sister chromatid segregation"/>
    <property type="evidence" value="ECO:0007669"/>
    <property type="project" value="TreeGrafter"/>
</dbReference>
<gene>
    <name evidence="3" type="ORF">CANTEDRAFT_105830</name>
</gene>